<accession>A0A4U8UQH2</accession>
<dbReference type="Gene3D" id="1.10.510.10">
    <property type="entry name" value="Transferase(Phosphotransferase) domain 1"/>
    <property type="match status" value="1"/>
</dbReference>
<dbReference type="InterPro" id="IPR011009">
    <property type="entry name" value="Kinase-like_dom_sf"/>
</dbReference>
<dbReference type="GO" id="GO:0035556">
    <property type="term" value="P:intracellular signal transduction"/>
    <property type="evidence" value="ECO:0007669"/>
    <property type="project" value="TreeGrafter"/>
</dbReference>
<dbReference type="InterPro" id="IPR000719">
    <property type="entry name" value="Prot_kinase_dom"/>
</dbReference>
<keyword evidence="7" id="KW-0418">Kinase</keyword>
<gene>
    <name evidence="13" type="ORF">L596_002190</name>
</gene>
<dbReference type="Gene3D" id="2.30.29.30">
    <property type="entry name" value="Pleckstrin-homology domain (PH domain)/Phosphotyrosine-binding domain (PTB)"/>
    <property type="match status" value="1"/>
</dbReference>
<dbReference type="InterPro" id="IPR011993">
    <property type="entry name" value="PH-like_dom_sf"/>
</dbReference>
<dbReference type="InterPro" id="IPR033931">
    <property type="entry name" value="PDK1-typ_PH"/>
</dbReference>
<dbReference type="InterPro" id="IPR008271">
    <property type="entry name" value="Ser/Thr_kinase_AS"/>
</dbReference>
<dbReference type="Proteomes" id="UP000298663">
    <property type="component" value="Chromosome X"/>
</dbReference>
<keyword evidence="4" id="KW-0597">Phosphoprotein</keyword>
<dbReference type="Pfam" id="PF00069">
    <property type="entry name" value="Pkinase"/>
    <property type="match status" value="1"/>
</dbReference>
<evidence type="ECO:0000259" key="12">
    <source>
        <dbReference type="PROSITE" id="PS50011"/>
    </source>
</evidence>
<keyword evidence="3" id="KW-0723">Serine/threonine-protein kinase</keyword>
<keyword evidence="6" id="KW-0547">Nucleotide-binding</keyword>
<evidence type="ECO:0000313" key="13">
    <source>
        <dbReference type="EMBL" id="TMS34645.1"/>
    </source>
</evidence>
<keyword evidence="8" id="KW-0067">ATP-binding</keyword>
<comment type="catalytic activity">
    <reaction evidence="9">
        <text>L-threonyl-[protein] + ATP = O-phospho-L-threonyl-[protein] + ADP + H(+)</text>
        <dbReference type="Rhea" id="RHEA:46608"/>
        <dbReference type="Rhea" id="RHEA-COMP:11060"/>
        <dbReference type="Rhea" id="RHEA-COMP:11605"/>
        <dbReference type="ChEBI" id="CHEBI:15378"/>
        <dbReference type="ChEBI" id="CHEBI:30013"/>
        <dbReference type="ChEBI" id="CHEBI:30616"/>
        <dbReference type="ChEBI" id="CHEBI:61977"/>
        <dbReference type="ChEBI" id="CHEBI:456216"/>
        <dbReference type="EC" id="2.7.11.1"/>
    </reaction>
</comment>
<reference evidence="13 14" key="2">
    <citation type="journal article" date="2019" name="G3 (Bethesda)">
        <title>Hybrid Assembly of the Genome of the Entomopathogenic Nematode Steinernema carpocapsae Identifies the X-Chromosome.</title>
        <authorList>
            <person name="Serra L."/>
            <person name="Macchietto M."/>
            <person name="Macias-Munoz A."/>
            <person name="McGill C.J."/>
            <person name="Rodriguez I.M."/>
            <person name="Rodriguez B."/>
            <person name="Murad R."/>
            <person name="Mortazavi A."/>
        </authorList>
    </citation>
    <scope>NUCLEOTIDE SEQUENCE [LARGE SCALE GENOMIC DNA]</scope>
    <source>
        <strain evidence="13 14">ALL</strain>
    </source>
</reference>
<evidence type="ECO:0000256" key="9">
    <source>
        <dbReference type="ARBA" id="ARBA00047899"/>
    </source>
</evidence>
<dbReference type="GO" id="GO:0004674">
    <property type="term" value="F:protein serine/threonine kinase activity"/>
    <property type="evidence" value="ECO:0007669"/>
    <property type="project" value="UniProtKB-KW"/>
</dbReference>
<feature type="compositionally biased region" description="Basic and acidic residues" evidence="11">
    <location>
        <begin position="85"/>
        <end position="94"/>
    </location>
</feature>
<dbReference type="InterPro" id="IPR050236">
    <property type="entry name" value="Ser_Thr_kinase_AGC"/>
</dbReference>
<evidence type="ECO:0000313" key="14">
    <source>
        <dbReference type="Proteomes" id="UP000298663"/>
    </source>
</evidence>
<organism evidence="13 14">
    <name type="scientific">Steinernema carpocapsae</name>
    <name type="common">Entomopathogenic nematode</name>
    <dbReference type="NCBI Taxonomy" id="34508"/>
    <lineage>
        <taxon>Eukaryota</taxon>
        <taxon>Metazoa</taxon>
        <taxon>Ecdysozoa</taxon>
        <taxon>Nematoda</taxon>
        <taxon>Chromadorea</taxon>
        <taxon>Rhabditida</taxon>
        <taxon>Tylenchina</taxon>
        <taxon>Panagrolaimomorpha</taxon>
        <taxon>Strongyloidoidea</taxon>
        <taxon>Steinernematidae</taxon>
        <taxon>Steinernema</taxon>
    </lineage>
</organism>
<feature type="compositionally biased region" description="Low complexity" evidence="11">
    <location>
        <begin position="74"/>
        <end position="84"/>
    </location>
</feature>
<feature type="region of interest" description="Disordered" evidence="11">
    <location>
        <begin position="30"/>
        <end position="96"/>
    </location>
</feature>
<dbReference type="PROSITE" id="PS50011">
    <property type="entry name" value="PROTEIN_KINASE_DOM"/>
    <property type="match status" value="1"/>
</dbReference>
<comment type="catalytic activity">
    <reaction evidence="10">
        <text>L-seryl-[protein] + ATP = O-phospho-L-seryl-[protein] + ADP + H(+)</text>
        <dbReference type="Rhea" id="RHEA:17989"/>
        <dbReference type="Rhea" id="RHEA-COMP:9863"/>
        <dbReference type="Rhea" id="RHEA-COMP:11604"/>
        <dbReference type="ChEBI" id="CHEBI:15378"/>
        <dbReference type="ChEBI" id="CHEBI:29999"/>
        <dbReference type="ChEBI" id="CHEBI:30616"/>
        <dbReference type="ChEBI" id="CHEBI:83421"/>
        <dbReference type="ChEBI" id="CHEBI:456216"/>
        <dbReference type="EC" id="2.7.11.1"/>
    </reaction>
</comment>
<evidence type="ECO:0000256" key="7">
    <source>
        <dbReference type="ARBA" id="ARBA00022777"/>
    </source>
</evidence>
<evidence type="ECO:0000256" key="8">
    <source>
        <dbReference type="ARBA" id="ARBA00022840"/>
    </source>
</evidence>
<evidence type="ECO:0000256" key="5">
    <source>
        <dbReference type="ARBA" id="ARBA00022679"/>
    </source>
</evidence>
<dbReference type="EMBL" id="CM016762">
    <property type="protein sequence ID" value="TMS34645.1"/>
    <property type="molecule type" value="Genomic_DNA"/>
</dbReference>
<evidence type="ECO:0000256" key="11">
    <source>
        <dbReference type="SAM" id="MobiDB-lite"/>
    </source>
</evidence>
<dbReference type="EC" id="2.7.11.1" evidence="1"/>
<dbReference type="CDD" id="cd01262">
    <property type="entry name" value="PH_PDK1"/>
    <property type="match status" value="1"/>
</dbReference>
<evidence type="ECO:0000256" key="10">
    <source>
        <dbReference type="ARBA" id="ARBA00048679"/>
    </source>
</evidence>
<dbReference type="STRING" id="34508.A0A4U8UQH2"/>
<dbReference type="OrthoDB" id="347657at2759"/>
<dbReference type="EMBL" id="AZBU02000001">
    <property type="protein sequence ID" value="TMS34645.1"/>
    <property type="molecule type" value="Genomic_DNA"/>
</dbReference>
<sequence>MLAPITRSSWPDPELHFPFVSGYEQPLEAMVAKKERSPDKKHGYNADPAAAHGEDPDTGEPATKKHASDEEVLSSGSDSPQGGSDNREGRKISRPDGVFNAMAKNTLSSRGCSQSNGRTPNDFYFMQLIGEGAISFIFRSREVNTGHPYAIKVLDKNEIVKLKKLNYVSREKRVMAYLTYLARGHPNLVSLYCTFQDAERLYFVMTLAERGDLYRLLKAVGPLESGPARFYITEIVAGLGFMHDHGIVHRDLKPENVLIAKSGHVLISDLETAKAFGKSPASAAINDVAFPEEDDDPNLIEEARKKEENRGDRSSFVGTAQYISPEVVQGLPVGPECDYWALGAIMCQMLSGRPPFCAENEFKTMEQILKGTYVMPKSLTDKEQKIVSEFLVVEQKDRLGSVERGGLRAVKEHTYFMDVEWEQLENLPPPTFGEEPRLTWDDDEDVVNAQAQTGLEREHMKHLILDCFDAELRAQSFAMDSDEDQDQQSFEGSESLPNSLDIPFSEASFNTDSTGLSENSFIVDLRDRETRVLQQAENHEFHRFVQNELILKNGRLDKRRGLFARRREFLLTTGPYLFYVDPFDMVFKGRIPINRDTTVEIKNFKNFCVNTPGRVYYLSDPARNAPQWELAINAVRDFYFPPPPAESTGSSSAS</sequence>
<dbReference type="Pfam" id="PF14593">
    <property type="entry name" value="PH_3"/>
    <property type="match status" value="1"/>
</dbReference>
<dbReference type="GO" id="GO:0007010">
    <property type="term" value="P:cytoskeleton organization"/>
    <property type="evidence" value="ECO:0007669"/>
    <property type="project" value="UniProtKB-ARBA"/>
</dbReference>
<evidence type="ECO:0000256" key="6">
    <source>
        <dbReference type="ARBA" id="ARBA00022741"/>
    </source>
</evidence>
<dbReference type="Gene3D" id="3.30.200.20">
    <property type="entry name" value="Phosphorylase Kinase, domain 1"/>
    <property type="match status" value="1"/>
</dbReference>
<proteinExistence type="predicted"/>
<comment type="caution">
    <text evidence="13">The sequence shown here is derived from an EMBL/GenBank/DDBJ whole genome shotgun (WGS) entry which is preliminary data.</text>
</comment>
<keyword evidence="5" id="KW-0808">Transferase</keyword>
<evidence type="ECO:0000256" key="1">
    <source>
        <dbReference type="ARBA" id="ARBA00012513"/>
    </source>
</evidence>
<keyword evidence="14" id="KW-1185">Reference proteome</keyword>
<dbReference type="SMART" id="SM00220">
    <property type="entry name" value="S_TKc"/>
    <property type="match status" value="1"/>
</dbReference>
<evidence type="ECO:0000256" key="4">
    <source>
        <dbReference type="ARBA" id="ARBA00022553"/>
    </source>
</evidence>
<evidence type="ECO:0000256" key="2">
    <source>
        <dbReference type="ARBA" id="ARBA00018538"/>
    </source>
</evidence>
<feature type="region of interest" description="Disordered" evidence="11">
    <location>
        <begin position="480"/>
        <end position="501"/>
    </location>
</feature>
<name>A0A4U8UQH2_STECR</name>
<dbReference type="PANTHER" id="PTHR24356">
    <property type="entry name" value="SERINE/THREONINE-PROTEIN KINASE"/>
    <property type="match status" value="1"/>
</dbReference>
<dbReference type="SUPFAM" id="SSF56112">
    <property type="entry name" value="Protein kinase-like (PK-like)"/>
    <property type="match status" value="1"/>
</dbReference>
<dbReference type="GO" id="GO:0005524">
    <property type="term" value="F:ATP binding"/>
    <property type="evidence" value="ECO:0007669"/>
    <property type="project" value="UniProtKB-KW"/>
</dbReference>
<dbReference type="PANTHER" id="PTHR24356:SF163">
    <property type="entry name" value="3-PHOSPHOINOSITIDE-DEPENDENT PROTEIN KINASE 1-RELATED"/>
    <property type="match status" value="1"/>
</dbReference>
<protein>
    <recommendedName>
        <fullName evidence="2">3-phosphoinositide-dependent protein kinase 1</fullName>
        <ecNumber evidence="1">2.7.11.1</ecNumber>
    </recommendedName>
</protein>
<reference evidence="13 14" key="1">
    <citation type="journal article" date="2015" name="Genome Biol.">
        <title>Comparative genomics of Steinernema reveals deeply conserved gene regulatory networks.</title>
        <authorList>
            <person name="Dillman A.R."/>
            <person name="Macchietto M."/>
            <person name="Porter C.F."/>
            <person name="Rogers A."/>
            <person name="Williams B."/>
            <person name="Antoshechkin I."/>
            <person name="Lee M.M."/>
            <person name="Goodwin Z."/>
            <person name="Lu X."/>
            <person name="Lewis E.E."/>
            <person name="Goodrich-Blair H."/>
            <person name="Stock S.P."/>
            <person name="Adams B.J."/>
            <person name="Sternberg P.W."/>
            <person name="Mortazavi A."/>
        </authorList>
    </citation>
    <scope>NUCLEOTIDE SEQUENCE [LARGE SCALE GENOMIC DNA]</scope>
    <source>
        <strain evidence="13 14">ALL</strain>
    </source>
</reference>
<feature type="compositionally biased region" description="Basic and acidic residues" evidence="11">
    <location>
        <begin position="31"/>
        <end position="44"/>
    </location>
</feature>
<dbReference type="AlphaFoldDB" id="A0A4U8UQH2"/>
<dbReference type="SUPFAM" id="SSF50729">
    <property type="entry name" value="PH domain-like"/>
    <property type="match status" value="1"/>
</dbReference>
<dbReference type="PROSITE" id="PS00108">
    <property type="entry name" value="PROTEIN_KINASE_ST"/>
    <property type="match status" value="1"/>
</dbReference>
<feature type="domain" description="Protein kinase" evidence="12">
    <location>
        <begin position="123"/>
        <end position="416"/>
    </location>
</feature>
<dbReference type="FunFam" id="1.10.510.10:FF:000024">
    <property type="entry name" value="Probable serine/threonine-protein kinase cot-1"/>
    <property type="match status" value="1"/>
</dbReference>
<evidence type="ECO:0000256" key="3">
    <source>
        <dbReference type="ARBA" id="ARBA00022527"/>
    </source>
</evidence>